<keyword evidence="2 7" id="KW-0489">Methyltransferase</keyword>
<dbReference type="Pfam" id="PF05063">
    <property type="entry name" value="MT-A70"/>
    <property type="match status" value="1"/>
</dbReference>
<evidence type="ECO:0000313" key="8">
    <source>
        <dbReference type="Proteomes" id="UP000094819"/>
    </source>
</evidence>
<dbReference type="GO" id="GO:0032259">
    <property type="term" value="P:methylation"/>
    <property type="evidence" value="ECO:0007669"/>
    <property type="project" value="UniProtKB-KW"/>
</dbReference>
<dbReference type="GeneID" id="30194710"/>
<dbReference type="EC" id="2.1.1.348" evidence="1"/>
<evidence type="ECO:0000256" key="3">
    <source>
        <dbReference type="ARBA" id="ARBA00022679"/>
    </source>
</evidence>
<name>A0A1E3IVR1_9TREE</name>
<keyword evidence="4" id="KW-0949">S-adenosyl-L-methionine</keyword>
<dbReference type="PANTHER" id="PTHR12829">
    <property type="entry name" value="N6-ADENOSINE-METHYLTRANSFERASE"/>
    <property type="match status" value="1"/>
</dbReference>
<dbReference type="GO" id="GO:0036396">
    <property type="term" value="C:RNA N6-methyladenosine methyltransferase complex"/>
    <property type="evidence" value="ECO:0007669"/>
    <property type="project" value="TreeGrafter"/>
</dbReference>
<protein>
    <recommendedName>
        <fullName evidence="1">mRNA m(6)A methyltransferase</fullName>
        <ecNumber evidence="1">2.1.1.348</ecNumber>
    </recommendedName>
</protein>
<organism evidence="7 8">
    <name type="scientific">Cryptococcus wingfieldii CBS 7118</name>
    <dbReference type="NCBI Taxonomy" id="1295528"/>
    <lineage>
        <taxon>Eukaryota</taxon>
        <taxon>Fungi</taxon>
        <taxon>Dikarya</taxon>
        <taxon>Basidiomycota</taxon>
        <taxon>Agaricomycotina</taxon>
        <taxon>Tremellomycetes</taxon>
        <taxon>Tremellales</taxon>
        <taxon>Cryptococcaceae</taxon>
        <taxon>Cryptococcus</taxon>
    </lineage>
</organism>
<dbReference type="PROSITE" id="PS51143">
    <property type="entry name" value="MT_A70"/>
    <property type="match status" value="1"/>
</dbReference>
<dbReference type="SUPFAM" id="SSF53335">
    <property type="entry name" value="S-adenosyl-L-methionine-dependent methyltransferases"/>
    <property type="match status" value="1"/>
</dbReference>
<comment type="similarity">
    <text evidence="6">Belongs to the MT-A70-like family.</text>
</comment>
<gene>
    <name evidence="7" type="ORF">L198_05497</name>
</gene>
<dbReference type="Proteomes" id="UP000094819">
    <property type="component" value="Unassembled WGS sequence"/>
</dbReference>
<comment type="caution">
    <text evidence="7">The sequence shown here is derived from an EMBL/GenBank/DDBJ whole genome shotgun (WGS) entry which is preliminary data.</text>
</comment>
<dbReference type="AlphaFoldDB" id="A0A1E3IVR1"/>
<dbReference type="EMBL" id="AWGH01000017">
    <property type="protein sequence ID" value="ODN92703.1"/>
    <property type="molecule type" value="Genomic_DNA"/>
</dbReference>
<evidence type="ECO:0000313" key="7">
    <source>
        <dbReference type="EMBL" id="ODN92703.1"/>
    </source>
</evidence>
<accession>A0A1E3IVR1</accession>
<dbReference type="InterPro" id="IPR029063">
    <property type="entry name" value="SAM-dependent_MTases_sf"/>
</dbReference>
<evidence type="ECO:0000256" key="5">
    <source>
        <dbReference type="ARBA" id="ARBA00048957"/>
    </source>
</evidence>
<evidence type="ECO:0000256" key="6">
    <source>
        <dbReference type="PROSITE-ProRule" id="PRU00489"/>
    </source>
</evidence>
<dbReference type="PANTHER" id="PTHR12829:SF7">
    <property type="entry name" value="N6-ADENOSINE-METHYLTRANSFERASE CATALYTIC SUBUNIT"/>
    <property type="match status" value="1"/>
</dbReference>
<dbReference type="OrthoDB" id="10262526at2759"/>
<dbReference type="RefSeq" id="XP_019030330.1">
    <property type="nucleotide sequence ID" value="XM_019177579.1"/>
</dbReference>
<dbReference type="GO" id="GO:0005634">
    <property type="term" value="C:nucleus"/>
    <property type="evidence" value="ECO:0007669"/>
    <property type="project" value="TreeGrafter"/>
</dbReference>
<reference evidence="7 8" key="1">
    <citation type="submission" date="2016-06" db="EMBL/GenBank/DDBJ databases">
        <title>Evolution of pathogenesis and genome organization in the Tremellales.</title>
        <authorList>
            <person name="Cuomo C."/>
            <person name="Litvintseva A."/>
            <person name="Heitman J."/>
            <person name="Chen Y."/>
            <person name="Sun S."/>
            <person name="Springer D."/>
            <person name="Dromer F."/>
            <person name="Young S."/>
            <person name="Zeng Q."/>
            <person name="Chapman S."/>
            <person name="Gujja S."/>
            <person name="Saif S."/>
            <person name="Birren B."/>
        </authorList>
    </citation>
    <scope>NUCLEOTIDE SEQUENCE [LARGE SCALE GENOMIC DNA]</scope>
    <source>
        <strain evidence="7 8">CBS 7118</strain>
    </source>
</reference>
<keyword evidence="3 7" id="KW-0808">Transferase</keyword>
<proteinExistence type="inferred from homology"/>
<dbReference type="InterPro" id="IPR007757">
    <property type="entry name" value="MT-A70-like"/>
</dbReference>
<evidence type="ECO:0000256" key="4">
    <source>
        <dbReference type="ARBA" id="ARBA00022691"/>
    </source>
</evidence>
<comment type="catalytic activity">
    <reaction evidence="5">
        <text>an adenosine in mRNA + S-adenosyl-L-methionine = an N(6)-methyladenosine in mRNA + S-adenosyl-L-homocysteine + H(+)</text>
        <dbReference type="Rhea" id="RHEA:55584"/>
        <dbReference type="Rhea" id="RHEA-COMP:12414"/>
        <dbReference type="Rhea" id="RHEA-COMP:12417"/>
        <dbReference type="ChEBI" id="CHEBI:15378"/>
        <dbReference type="ChEBI" id="CHEBI:57856"/>
        <dbReference type="ChEBI" id="CHEBI:59789"/>
        <dbReference type="ChEBI" id="CHEBI:74411"/>
        <dbReference type="ChEBI" id="CHEBI:74449"/>
        <dbReference type="EC" id="2.1.1.348"/>
    </reaction>
</comment>
<evidence type="ECO:0000256" key="1">
    <source>
        <dbReference type="ARBA" id="ARBA00012160"/>
    </source>
</evidence>
<dbReference type="GO" id="GO:0001734">
    <property type="term" value="F:mRNA m(6)A methyltransferase activity"/>
    <property type="evidence" value="ECO:0007669"/>
    <property type="project" value="UniProtKB-EC"/>
</dbReference>
<keyword evidence="8" id="KW-1185">Reference proteome</keyword>
<sequence>MASLAPSQPLASTSTRPRKRHARILSAEVDEDAVTGDQTVSDINALLNRESAKTKLRRLAVSSDITESSGKSGQQVFNPICTETTLTACKKVREQCTRAHFEPIKRHWTDPSLGYCSYLNLCYGDPMFQKNPSLGGGDSGSGGARGTKECRYQHFQVVGIEQPSGEVLPETGYALNEVVRRKLLGEEKRGHEAGGIHGANEVAQWVNCDLRRFDYSLLGQFQVIVADPAWDIHMSLPYGTITDDEMRNLPIRALQPDWGILCLWVTGRAMEVGRVVFAHWGYRRVDELVWVKVNQVQRLIRTGRTGHWLNHTCEHLLVALKLPEDHPRDAPIPWDTVPSLRNLRKNLDTDVVVAEVRETSRKPEEVYGVIERLAEGGGRKLELFGRKHNVRKGWVTLGNQLGDSQIAEPDMHARLVRAYPKQKFNLVANPPS</sequence>
<evidence type="ECO:0000256" key="2">
    <source>
        <dbReference type="ARBA" id="ARBA00022603"/>
    </source>
</evidence>